<organism evidence="1 2">
    <name type="scientific">Arthrobacter deserti</name>
    <dbReference type="NCBI Taxonomy" id="1742687"/>
    <lineage>
        <taxon>Bacteria</taxon>
        <taxon>Bacillati</taxon>
        <taxon>Actinomycetota</taxon>
        <taxon>Actinomycetes</taxon>
        <taxon>Micrococcales</taxon>
        <taxon>Micrococcaceae</taxon>
        <taxon>Arthrobacter</taxon>
    </lineage>
</organism>
<dbReference type="Gene3D" id="3.40.50.2300">
    <property type="match status" value="2"/>
</dbReference>
<gene>
    <name evidence="1" type="ORF">HER39_06930</name>
</gene>
<dbReference type="Proteomes" id="UP000523795">
    <property type="component" value="Unassembled WGS sequence"/>
</dbReference>
<name>A0ABX1JPY9_9MICC</name>
<keyword evidence="2" id="KW-1185">Reference proteome</keyword>
<feature type="non-terminal residue" evidence="1">
    <location>
        <position position="1"/>
    </location>
</feature>
<evidence type="ECO:0000313" key="1">
    <source>
        <dbReference type="EMBL" id="NKX50306.1"/>
    </source>
</evidence>
<accession>A0ABX1JPY9</accession>
<evidence type="ECO:0000313" key="2">
    <source>
        <dbReference type="Proteomes" id="UP000523795"/>
    </source>
</evidence>
<reference evidence="1 2" key="1">
    <citation type="submission" date="2020-04" db="EMBL/GenBank/DDBJ databases">
        <authorList>
            <person name="Liu S."/>
        </authorList>
    </citation>
    <scope>NUCLEOTIDE SEQUENCE [LARGE SCALE GENOMIC DNA]</scope>
    <source>
        <strain evidence="1 2">CGMCC 1.15091</strain>
    </source>
</reference>
<sequence length="52" mass="5536">PYVGTLENGGVALAPFHDQDKNVPDELKSELETIKADIIAGKITVESEASPK</sequence>
<comment type="caution">
    <text evidence="1">The sequence shown here is derived from an EMBL/GenBank/DDBJ whole genome shotgun (WGS) entry which is preliminary data.</text>
</comment>
<dbReference type="EMBL" id="JAAZSR010000079">
    <property type="protein sequence ID" value="NKX50306.1"/>
    <property type="molecule type" value="Genomic_DNA"/>
</dbReference>
<proteinExistence type="predicted"/>
<protein>
    <submittedName>
        <fullName evidence="1">BMP family ABC transporter substrate-binding protein</fullName>
    </submittedName>
</protein>